<dbReference type="EMBL" id="GGEC01033193">
    <property type="protein sequence ID" value="MBX13677.1"/>
    <property type="molecule type" value="Transcribed_RNA"/>
</dbReference>
<dbReference type="AlphaFoldDB" id="A0A2P2L6R7"/>
<accession>A0A2P2L6R7</accession>
<protein>
    <submittedName>
        <fullName evidence="1">Uncharacterized protein</fullName>
    </submittedName>
</protein>
<proteinExistence type="predicted"/>
<sequence>MAWQIRIRKSSREKPSKRPLLVLVLFLHEV</sequence>
<organism evidence="1">
    <name type="scientific">Rhizophora mucronata</name>
    <name type="common">Asiatic mangrove</name>
    <dbReference type="NCBI Taxonomy" id="61149"/>
    <lineage>
        <taxon>Eukaryota</taxon>
        <taxon>Viridiplantae</taxon>
        <taxon>Streptophyta</taxon>
        <taxon>Embryophyta</taxon>
        <taxon>Tracheophyta</taxon>
        <taxon>Spermatophyta</taxon>
        <taxon>Magnoliopsida</taxon>
        <taxon>eudicotyledons</taxon>
        <taxon>Gunneridae</taxon>
        <taxon>Pentapetalae</taxon>
        <taxon>rosids</taxon>
        <taxon>fabids</taxon>
        <taxon>Malpighiales</taxon>
        <taxon>Rhizophoraceae</taxon>
        <taxon>Rhizophora</taxon>
    </lineage>
</organism>
<reference evidence="1" key="1">
    <citation type="submission" date="2018-02" db="EMBL/GenBank/DDBJ databases">
        <title>Rhizophora mucronata_Transcriptome.</title>
        <authorList>
            <person name="Meera S.P."/>
            <person name="Sreeshan A."/>
            <person name="Augustine A."/>
        </authorList>
    </citation>
    <scope>NUCLEOTIDE SEQUENCE</scope>
    <source>
        <tissue evidence="1">Leaf</tissue>
    </source>
</reference>
<evidence type="ECO:0000313" key="1">
    <source>
        <dbReference type="EMBL" id="MBX13677.1"/>
    </source>
</evidence>
<name>A0A2P2L6R7_RHIMU</name>